<sequence>MDAVEYGTLLAAAAREPFSAFVRLVRFKYRASVMEAMVDLATVGVGKDQIARWLSETAGPHEAAVRVATAHLDAARTVPKFALCLLVLSAGGDEKGPRVAAATYLKNFLRNHWSEESAMPTEERLEFRNQLVEVLLRVDGIVLKLLAEAFRLVAVNDFARKSAWPELVPAFRNAIQNSDLVNGAVESSEFKTLNVLIGVQTIIKPFQYFMDPTVAREPVPQQLEDIGKELLVPLHSIFHHLVQQVAASKDEGAAAHDNILLVLCKSFHLAIKSHMPASLATYLGHWFQDIMILLQLVVLDKKLDAPEQIYRLKTWKRALQICCTLITRHRKYVDKYLPSMSHMALKLLSQSSSTKNLHPMQERIISLAFDVVSNILETGPGWRLMAPHFSNLLESAIFPTLRLSEKDMAEWEEDEDEYLRKNLPSDMDEASGWKEDLLVPRQSAINLLGLIATSKGPPTTVAAKKVAAMKRKKAGKGKGKDGQGTAGELLVLPFLSQFPLPLPEMAPTSDLVINYYGALMAYGGLTQFLKTQTPDKVTIILQTRVFPLYTMGTPSPYVLANANWLLGELAACLPEELNDDIYNALLKGLLAPNVGDVSWRPVRASAAGALSTLLQEEYKPAEWLPLLQAAVAGARMVEEGEATIALQLLANVAEVGEDHVAPHVPAITAAVQGEICRHIPPHPEPWPQMVELGFSAVASLAQTWDSAEPEEDEDEGKALENWKMGCITVANTVAELLQRAWLPTSPDGSSVVAAPPPSCLNDASTLLAAVLRYTNDSSAAASLKVEPLLQVWANLISEWNAWEEEEDESVFEAIEEAVLLHGRYPLRHFTVADVHPALSGSSTSNKSILEGLVTFVTSAIEGAYPAAVWRACRCTHAILHASALAFEGEEISKDIVSRFVQATIRRLKGLSSIKVPLAKPLVLVIATCYVCLPKETEQVLNSEDEKKTDGGPGDSLLMWGEALGVLSETEADPGLSVECEIKLCVLALLRLLEHLVSKGVAEGSKGFEVAQHCFRSLLESSVDLKEVQESSSVDDSDEDEDDSDGSDDSEDDEDDDGDSNSNSSDDDSDEEHEETEDEFLVRYARTARELEMQAVEEAEGGQDEDGQDIELGVLGLVNSETQVMAFIKDHGQTLMKKLTLSKELISRFKDRFPESKSLFSLCTSV</sequence>
<dbReference type="AlphaFoldDB" id="A0ABD1ZHN9"/>
<dbReference type="Proteomes" id="UP001605036">
    <property type="component" value="Unassembled WGS sequence"/>
</dbReference>
<dbReference type="SUPFAM" id="SSF48371">
    <property type="entry name" value="ARM repeat"/>
    <property type="match status" value="1"/>
</dbReference>
<evidence type="ECO:0000313" key="6">
    <source>
        <dbReference type="EMBL" id="KAL2650845.1"/>
    </source>
</evidence>
<proteinExistence type="predicted"/>
<protein>
    <recommendedName>
        <fullName evidence="5">Importin N-terminal domain-containing protein</fullName>
    </recommendedName>
</protein>
<comment type="subcellular location">
    <subcellularLocation>
        <location evidence="1">Nucleus</location>
    </subcellularLocation>
</comment>
<keyword evidence="3" id="KW-0539">Nucleus</keyword>
<dbReference type="InterPro" id="IPR001494">
    <property type="entry name" value="Importin-beta_N"/>
</dbReference>
<evidence type="ECO:0000259" key="5">
    <source>
        <dbReference type="PROSITE" id="PS50166"/>
    </source>
</evidence>
<feature type="region of interest" description="Disordered" evidence="4">
    <location>
        <begin position="1025"/>
        <end position="1077"/>
    </location>
</feature>
<keyword evidence="2" id="KW-0813">Transport</keyword>
<evidence type="ECO:0000256" key="1">
    <source>
        <dbReference type="ARBA" id="ARBA00004123"/>
    </source>
</evidence>
<gene>
    <name evidence="6" type="ORF">R1flu_018973</name>
</gene>
<feature type="compositionally biased region" description="Acidic residues" evidence="4">
    <location>
        <begin position="1032"/>
        <end position="1077"/>
    </location>
</feature>
<evidence type="ECO:0000256" key="4">
    <source>
        <dbReference type="SAM" id="MobiDB-lite"/>
    </source>
</evidence>
<dbReference type="Pfam" id="PF03810">
    <property type="entry name" value="IBN_N"/>
    <property type="match status" value="1"/>
</dbReference>
<organism evidence="6 7">
    <name type="scientific">Riccia fluitans</name>
    <dbReference type="NCBI Taxonomy" id="41844"/>
    <lineage>
        <taxon>Eukaryota</taxon>
        <taxon>Viridiplantae</taxon>
        <taxon>Streptophyta</taxon>
        <taxon>Embryophyta</taxon>
        <taxon>Marchantiophyta</taxon>
        <taxon>Marchantiopsida</taxon>
        <taxon>Marchantiidae</taxon>
        <taxon>Marchantiales</taxon>
        <taxon>Ricciaceae</taxon>
        <taxon>Riccia</taxon>
    </lineage>
</organism>
<name>A0ABD1ZHN9_9MARC</name>
<evidence type="ECO:0000256" key="3">
    <source>
        <dbReference type="ARBA" id="ARBA00023242"/>
    </source>
</evidence>
<keyword evidence="7" id="KW-1185">Reference proteome</keyword>
<comment type="caution">
    <text evidence="6">The sequence shown here is derived from an EMBL/GenBank/DDBJ whole genome shotgun (WGS) entry which is preliminary data.</text>
</comment>
<evidence type="ECO:0000256" key="2">
    <source>
        <dbReference type="ARBA" id="ARBA00022448"/>
    </source>
</evidence>
<dbReference type="Gene3D" id="1.25.10.10">
    <property type="entry name" value="Leucine-rich Repeat Variant"/>
    <property type="match status" value="1"/>
</dbReference>
<dbReference type="GO" id="GO:0005634">
    <property type="term" value="C:nucleus"/>
    <property type="evidence" value="ECO:0007669"/>
    <property type="project" value="UniProtKB-SubCell"/>
</dbReference>
<dbReference type="SMART" id="SM00913">
    <property type="entry name" value="IBN_N"/>
    <property type="match status" value="1"/>
</dbReference>
<dbReference type="PROSITE" id="PS50166">
    <property type="entry name" value="IMPORTIN_B_NT"/>
    <property type="match status" value="1"/>
</dbReference>
<dbReference type="InterPro" id="IPR016024">
    <property type="entry name" value="ARM-type_fold"/>
</dbReference>
<accession>A0ABD1ZHN9</accession>
<feature type="domain" description="Importin N-terminal" evidence="5">
    <location>
        <begin position="68"/>
        <end position="137"/>
    </location>
</feature>
<dbReference type="PANTHER" id="PTHR10997:SF29">
    <property type="entry name" value="ARM REPEAT SUPERFAMILY PROTEIN"/>
    <property type="match status" value="1"/>
</dbReference>
<reference evidence="6 7" key="1">
    <citation type="submission" date="2024-09" db="EMBL/GenBank/DDBJ databases">
        <title>Chromosome-scale assembly of Riccia fluitans.</title>
        <authorList>
            <person name="Paukszto L."/>
            <person name="Sawicki J."/>
            <person name="Karawczyk K."/>
            <person name="Piernik-Szablinska J."/>
            <person name="Szczecinska M."/>
            <person name="Mazdziarz M."/>
        </authorList>
    </citation>
    <scope>NUCLEOTIDE SEQUENCE [LARGE SCALE GENOMIC DNA]</scope>
    <source>
        <strain evidence="6">Rf_01</strain>
        <tissue evidence="6">Aerial parts of the thallus</tissue>
    </source>
</reference>
<evidence type="ECO:0000313" key="7">
    <source>
        <dbReference type="Proteomes" id="UP001605036"/>
    </source>
</evidence>
<dbReference type="EMBL" id="JBHFFA010000001">
    <property type="protein sequence ID" value="KAL2650845.1"/>
    <property type="molecule type" value="Genomic_DNA"/>
</dbReference>
<dbReference type="InterPro" id="IPR011989">
    <property type="entry name" value="ARM-like"/>
</dbReference>
<dbReference type="PANTHER" id="PTHR10997">
    <property type="entry name" value="IMPORTIN-7, 8, 11"/>
    <property type="match status" value="1"/>
</dbReference>